<protein>
    <submittedName>
        <fullName evidence="1">Uncharacterized protein</fullName>
    </submittedName>
</protein>
<reference evidence="1" key="1">
    <citation type="submission" date="2015-06" db="UniProtKB">
        <authorList>
            <consortium name="EnsemblPlants"/>
        </authorList>
    </citation>
    <scope>IDENTIFICATION</scope>
</reference>
<dbReference type="AlphaFoldDB" id="M8CA29"/>
<proteinExistence type="predicted"/>
<accession>M8CA29</accession>
<sequence length="89" mass="9535">MKRSEKKVLDVGGAEEAVRELAEDGEASPRGKAKAEALLRALEEGAAGARRRHEHRFADFLNGLVVSDPYFSSPASATTHDDASRVTLG</sequence>
<organism evidence="1">
    <name type="scientific">Aegilops tauschii</name>
    <name type="common">Tausch's goatgrass</name>
    <name type="synonym">Aegilops squarrosa</name>
    <dbReference type="NCBI Taxonomy" id="37682"/>
    <lineage>
        <taxon>Eukaryota</taxon>
        <taxon>Viridiplantae</taxon>
        <taxon>Streptophyta</taxon>
        <taxon>Embryophyta</taxon>
        <taxon>Tracheophyta</taxon>
        <taxon>Spermatophyta</taxon>
        <taxon>Magnoliopsida</taxon>
        <taxon>Liliopsida</taxon>
        <taxon>Poales</taxon>
        <taxon>Poaceae</taxon>
        <taxon>BOP clade</taxon>
        <taxon>Pooideae</taxon>
        <taxon>Triticodae</taxon>
        <taxon>Triticeae</taxon>
        <taxon>Triticinae</taxon>
        <taxon>Aegilops</taxon>
    </lineage>
</organism>
<evidence type="ECO:0000313" key="1">
    <source>
        <dbReference type="EnsemblPlants" id="EMT30973"/>
    </source>
</evidence>
<dbReference type="EnsemblPlants" id="EMT30973">
    <property type="protein sequence ID" value="EMT30973"/>
    <property type="gene ID" value="F775_43176"/>
</dbReference>
<name>M8CA29_AEGTA</name>